<dbReference type="Gene3D" id="3.40.50.300">
    <property type="entry name" value="P-loop containing nucleotide triphosphate hydrolases"/>
    <property type="match status" value="1"/>
</dbReference>
<evidence type="ECO:0000256" key="1">
    <source>
        <dbReference type="SAM" id="Phobius"/>
    </source>
</evidence>
<name>A0A1Y0C6I0_9MYCO</name>
<keyword evidence="3" id="KW-1185">Reference proteome</keyword>
<dbReference type="KEGG" id="mdx:BTO20_20870"/>
<dbReference type="RefSeq" id="WP_087078103.1">
    <property type="nucleotide sequence ID" value="NZ_CP020809.1"/>
</dbReference>
<evidence type="ECO:0000313" key="2">
    <source>
        <dbReference type="EMBL" id="ART70666.1"/>
    </source>
</evidence>
<dbReference type="EMBL" id="CP020809">
    <property type="protein sequence ID" value="ART70666.1"/>
    <property type="molecule type" value="Genomic_DNA"/>
</dbReference>
<sequence>MKSGESRDTSGFARASYHSQALCLSALGIAGLLAPIAVWGYPSPVRTAVGWGGAAVGAWILAAARRQWRMQDGGYRREVPLGVSEAAHVSGSAVPELPPTLYEHGKLHPEVRRILDIAASQFRDRLVLDPAQVEFEEDGRGGRKLVLWGFHCVDSGFLTTAGIQDRLQSTFRKGLGGVWAFEWDETGDRFLASRKSRIERLVFPPDWPVVTDAAAAKRLYIGWEFKVGKSARGVEGVCPQKMPHLMCIGESGSGKSVSVRSLLEQFRAAGWQLILADGKGPDYAGYFAPHPEDNNLPVPGTVAVGIGASPRGMSYVGAIVLAYLILQERQNGSMEAKITDPEGWNNFAPVLLVMDEIKGMREKWKSALPGKDFEAIESMVTEILSLGRELRVHVLLVSQDARAVSIPNTWKSNVPMSICLGRPKELTLKYGFPESVQPKVRLITDAMDPKIKGRCVIASVDEKTGASDATEYQGYLGYSPGESWDNANLPPQVKDHWPSFKQNVSDKVPRMYTRQWFKIEEKSEAQITSEEKSGDRGYIDFEMFTVEELKKMHRVALDKRGSDGRIIPDPAVTKFDPASPHYVCRPPRDDANRVVAEL</sequence>
<feature type="transmembrane region" description="Helical" evidence="1">
    <location>
        <begin position="21"/>
        <end position="42"/>
    </location>
</feature>
<protein>
    <submittedName>
        <fullName evidence="2">Cell division protein FtsK</fullName>
    </submittedName>
</protein>
<keyword evidence="1" id="KW-0812">Transmembrane</keyword>
<proteinExistence type="predicted"/>
<keyword evidence="2" id="KW-0132">Cell division</keyword>
<keyword evidence="1" id="KW-0472">Membrane</keyword>
<dbReference type="Proteomes" id="UP000195331">
    <property type="component" value="Chromosome"/>
</dbReference>
<dbReference type="CDD" id="cd01127">
    <property type="entry name" value="TrwB_TraG_TraD_VirD4"/>
    <property type="match status" value="1"/>
</dbReference>
<keyword evidence="2" id="KW-0131">Cell cycle</keyword>
<dbReference type="InterPro" id="IPR027417">
    <property type="entry name" value="P-loop_NTPase"/>
</dbReference>
<dbReference type="SUPFAM" id="SSF52540">
    <property type="entry name" value="P-loop containing nucleoside triphosphate hydrolases"/>
    <property type="match status" value="1"/>
</dbReference>
<keyword evidence="1" id="KW-1133">Transmembrane helix</keyword>
<evidence type="ECO:0000313" key="3">
    <source>
        <dbReference type="Proteomes" id="UP000195331"/>
    </source>
</evidence>
<reference evidence="2 3" key="1">
    <citation type="submission" date="2017-04" db="EMBL/GenBank/DDBJ databases">
        <title>Whole Genome Sequence of 1,4-Dioxane Degrading Bacterium Mycobacterium dioxanotrophicus PH-06.</title>
        <authorList>
            <person name="He Y."/>
        </authorList>
    </citation>
    <scope>NUCLEOTIDE SEQUENCE [LARGE SCALE GENOMIC DNA]</scope>
    <source>
        <strain evidence="2 3">PH-06</strain>
    </source>
</reference>
<organism evidence="2 3">
    <name type="scientific">Mycobacterium dioxanotrophicus</name>
    <dbReference type="NCBI Taxonomy" id="482462"/>
    <lineage>
        <taxon>Bacteria</taxon>
        <taxon>Bacillati</taxon>
        <taxon>Actinomycetota</taxon>
        <taxon>Actinomycetes</taxon>
        <taxon>Mycobacteriales</taxon>
        <taxon>Mycobacteriaceae</taxon>
        <taxon>Mycobacterium</taxon>
    </lineage>
</organism>
<gene>
    <name evidence="2" type="ORF">BTO20_20870</name>
</gene>
<dbReference type="AlphaFoldDB" id="A0A1Y0C6I0"/>
<dbReference type="GO" id="GO:0051301">
    <property type="term" value="P:cell division"/>
    <property type="evidence" value="ECO:0007669"/>
    <property type="project" value="UniProtKB-KW"/>
</dbReference>
<accession>A0A1Y0C6I0</accession>